<keyword evidence="1" id="KW-0175">Coiled coil</keyword>
<evidence type="ECO:0000313" key="2">
    <source>
        <dbReference type="EMBL" id="GGF62588.1"/>
    </source>
</evidence>
<dbReference type="Proteomes" id="UP000632498">
    <property type="component" value="Unassembled WGS sequence"/>
</dbReference>
<sequence length="163" mass="19108">MSTDQHLIAEIKRELDWAAEEVKRTEFELMRLESEFNNAMITADETDHARLYEEKLHLQGRVGLHDAYALQRRAATRFATLCHVFEIASREKSSEDIREELCHFMYRAIDGEPENADQKDKLLELSEALKAYFEDGYSNEADEAIREAWQNIEETIRELGRKL</sequence>
<keyword evidence="3" id="KW-1185">Reference proteome</keyword>
<accession>A0A917FAJ6</accession>
<gene>
    <name evidence="2" type="ORF">GCM10011332_15560</name>
</gene>
<dbReference type="RefSeq" id="WP_188663577.1">
    <property type="nucleotide sequence ID" value="NZ_BMHV01000009.1"/>
</dbReference>
<proteinExistence type="predicted"/>
<name>A0A917FAJ6_9PROT</name>
<evidence type="ECO:0000313" key="3">
    <source>
        <dbReference type="Proteomes" id="UP000632498"/>
    </source>
</evidence>
<dbReference type="EMBL" id="BMHV01000009">
    <property type="protein sequence ID" value="GGF62588.1"/>
    <property type="molecule type" value="Genomic_DNA"/>
</dbReference>
<evidence type="ECO:0000256" key="1">
    <source>
        <dbReference type="SAM" id="Coils"/>
    </source>
</evidence>
<protein>
    <submittedName>
        <fullName evidence="2">Uncharacterized protein</fullName>
    </submittedName>
</protein>
<reference evidence="2" key="1">
    <citation type="journal article" date="2014" name="Int. J. Syst. Evol. Microbiol.">
        <title>Complete genome sequence of Corynebacterium casei LMG S-19264T (=DSM 44701T), isolated from a smear-ripened cheese.</title>
        <authorList>
            <consortium name="US DOE Joint Genome Institute (JGI-PGF)"/>
            <person name="Walter F."/>
            <person name="Albersmeier A."/>
            <person name="Kalinowski J."/>
            <person name="Ruckert C."/>
        </authorList>
    </citation>
    <scope>NUCLEOTIDE SEQUENCE</scope>
    <source>
        <strain evidence="2">CGMCC 1.15254</strain>
    </source>
</reference>
<dbReference type="AlphaFoldDB" id="A0A917FAJ6"/>
<reference evidence="2" key="2">
    <citation type="submission" date="2020-09" db="EMBL/GenBank/DDBJ databases">
        <authorList>
            <person name="Sun Q."/>
            <person name="Zhou Y."/>
        </authorList>
    </citation>
    <scope>NUCLEOTIDE SEQUENCE</scope>
    <source>
        <strain evidence="2">CGMCC 1.15254</strain>
    </source>
</reference>
<organism evidence="2 3">
    <name type="scientific">Terasakiella brassicae</name>
    <dbReference type="NCBI Taxonomy" id="1634917"/>
    <lineage>
        <taxon>Bacteria</taxon>
        <taxon>Pseudomonadati</taxon>
        <taxon>Pseudomonadota</taxon>
        <taxon>Alphaproteobacteria</taxon>
        <taxon>Rhodospirillales</taxon>
        <taxon>Terasakiellaceae</taxon>
        <taxon>Terasakiella</taxon>
    </lineage>
</organism>
<feature type="coiled-coil region" evidence="1">
    <location>
        <begin position="8"/>
        <end position="35"/>
    </location>
</feature>
<comment type="caution">
    <text evidence="2">The sequence shown here is derived from an EMBL/GenBank/DDBJ whole genome shotgun (WGS) entry which is preliminary data.</text>
</comment>